<feature type="non-terminal residue" evidence="1">
    <location>
        <position position="1"/>
    </location>
</feature>
<sequence>RFTQAQTALNQALNNQLGLAKAAPALAGQEI</sequence>
<evidence type="ECO:0000313" key="1">
    <source>
        <dbReference type="EMBL" id="GAG47762.1"/>
    </source>
</evidence>
<dbReference type="AlphaFoldDB" id="X0YL61"/>
<comment type="caution">
    <text evidence="1">The sequence shown here is derived from an EMBL/GenBank/DDBJ whole genome shotgun (WGS) entry which is preliminary data.</text>
</comment>
<proteinExistence type="predicted"/>
<organism evidence="1">
    <name type="scientific">marine sediment metagenome</name>
    <dbReference type="NCBI Taxonomy" id="412755"/>
    <lineage>
        <taxon>unclassified sequences</taxon>
        <taxon>metagenomes</taxon>
        <taxon>ecological metagenomes</taxon>
    </lineage>
</organism>
<gene>
    <name evidence="1" type="ORF">S01H1_86329</name>
</gene>
<reference evidence="1" key="1">
    <citation type="journal article" date="2014" name="Front. Microbiol.">
        <title>High frequency of phylogenetically diverse reductive dehalogenase-homologous genes in deep subseafloor sedimentary metagenomes.</title>
        <authorList>
            <person name="Kawai M."/>
            <person name="Futagami T."/>
            <person name="Toyoda A."/>
            <person name="Takaki Y."/>
            <person name="Nishi S."/>
            <person name="Hori S."/>
            <person name="Arai W."/>
            <person name="Tsubouchi T."/>
            <person name="Morono Y."/>
            <person name="Uchiyama I."/>
            <person name="Ito T."/>
            <person name="Fujiyama A."/>
            <person name="Inagaki F."/>
            <person name="Takami H."/>
        </authorList>
    </citation>
    <scope>NUCLEOTIDE SEQUENCE</scope>
    <source>
        <strain evidence="1">Expedition CK06-06</strain>
    </source>
</reference>
<accession>X0YL61</accession>
<dbReference type="EMBL" id="BARS01059739">
    <property type="protein sequence ID" value="GAG47762.1"/>
    <property type="molecule type" value="Genomic_DNA"/>
</dbReference>
<feature type="non-terminal residue" evidence="1">
    <location>
        <position position="31"/>
    </location>
</feature>
<name>X0YL61_9ZZZZ</name>
<protein>
    <submittedName>
        <fullName evidence="1">Uncharacterized protein</fullName>
    </submittedName>
</protein>